<keyword evidence="1" id="KW-0808">Transferase</keyword>
<dbReference type="EMBL" id="JAAIUW010000010">
    <property type="protein sequence ID" value="KAF7811207.1"/>
    <property type="molecule type" value="Genomic_DNA"/>
</dbReference>
<protein>
    <submittedName>
        <fullName evidence="1">Reverse transcriptase</fullName>
    </submittedName>
</protein>
<keyword evidence="1" id="KW-0695">RNA-directed DNA polymerase</keyword>
<dbReference type="GO" id="GO:0003964">
    <property type="term" value="F:RNA-directed DNA polymerase activity"/>
    <property type="evidence" value="ECO:0007669"/>
    <property type="project" value="UniProtKB-KW"/>
</dbReference>
<comment type="caution">
    <text evidence="1">The sequence shown here is derived from an EMBL/GenBank/DDBJ whole genome shotgun (WGS) entry which is preliminary data.</text>
</comment>
<evidence type="ECO:0000313" key="2">
    <source>
        <dbReference type="Proteomes" id="UP000634136"/>
    </source>
</evidence>
<keyword evidence="1" id="KW-0548">Nucleotidyltransferase</keyword>
<dbReference type="AlphaFoldDB" id="A0A834W6K5"/>
<dbReference type="OrthoDB" id="1426902at2759"/>
<keyword evidence="2" id="KW-1185">Reference proteome</keyword>
<sequence>MNESGVWARVGKHRLNLSSCVSSTIGKCLSRGKAIVEGGKVRVIHSGLNTSFWWDNWTKLGPIRFLIQGPFKREECNIYVAEAANFQGGGRKDGNFDLKSAYTLALRAYRNIPISGLCSLCSIGFETPHHLFYSCNATRSVWSIVHLALARAAEFTFLTPNAIKKNAQIPISIKWEPPALGWFKLINIDGSCLGPNNYIGAAGIIRNDSGHWVNGVAQFCGPSFLNPPNASLGIFTGRKIVAPIILRNMWRL</sequence>
<evidence type="ECO:0000313" key="1">
    <source>
        <dbReference type="EMBL" id="KAF7811207.1"/>
    </source>
</evidence>
<reference evidence="1" key="1">
    <citation type="submission" date="2020-09" db="EMBL/GenBank/DDBJ databases">
        <title>Genome-Enabled Discovery of Anthraquinone Biosynthesis in Senna tora.</title>
        <authorList>
            <person name="Kang S.-H."/>
            <person name="Pandey R.P."/>
            <person name="Lee C.-M."/>
            <person name="Sim J.-S."/>
            <person name="Jeong J.-T."/>
            <person name="Choi B.-S."/>
            <person name="Jung M."/>
            <person name="Ginzburg D."/>
            <person name="Zhao K."/>
            <person name="Won S.Y."/>
            <person name="Oh T.-J."/>
            <person name="Yu Y."/>
            <person name="Kim N.-H."/>
            <person name="Lee O.R."/>
            <person name="Lee T.-H."/>
            <person name="Bashyal P."/>
            <person name="Kim T.-S."/>
            <person name="Lee W.-H."/>
            <person name="Kawkins C."/>
            <person name="Kim C.-K."/>
            <person name="Kim J.S."/>
            <person name="Ahn B.O."/>
            <person name="Rhee S.Y."/>
            <person name="Sohng J.K."/>
        </authorList>
    </citation>
    <scope>NUCLEOTIDE SEQUENCE</scope>
    <source>
        <tissue evidence="1">Leaf</tissue>
    </source>
</reference>
<name>A0A834W6K5_9FABA</name>
<organism evidence="1 2">
    <name type="scientific">Senna tora</name>
    <dbReference type="NCBI Taxonomy" id="362788"/>
    <lineage>
        <taxon>Eukaryota</taxon>
        <taxon>Viridiplantae</taxon>
        <taxon>Streptophyta</taxon>
        <taxon>Embryophyta</taxon>
        <taxon>Tracheophyta</taxon>
        <taxon>Spermatophyta</taxon>
        <taxon>Magnoliopsida</taxon>
        <taxon>eudicotyledons</taxon>
        <taxon>Gunneridae</taxon>
        <taxon>Pentapetalae</taxon>
        <taxon>rosids</taxon>
        <taxon>fabids</taxon>
        <taxon>Fabales</taxon>
        <taxon>Fabaceae</taxon>
        <taxon>Caesalpinioideae</taxon>
        <taxon>Cassia clade</taxon>
        <taxon>Senna</taxon>
    </lineage>
</organism>
<proteinExistence type="predicted"/>
<accession>A0A834W6K5</accession>
<gene>
    <name evidence="1" type="ORF">G2W53_032183</name>
</gene>
<dbReference type="Proteomes" id="UP000634136">
    <property type="component" value="Unassembled WGS sequence"/>
</dbReference>